<gene>
    <name evidence="2" type="ORF">G8770_22875</name>
</gene>
<reference evidence="2" key="1">
    <citation type="submission" date="2020-03" db="EMBL/GenBank/DDBJ databases">
        <authorList>
            <person name="Guo F."/>
        </authorList>
    </citation>
    <scope>NUCLEOTIDE SEQUENCE</scope>
    <source>
        <strain evidence="2">JCM 30134</strain>
    </source>
</reference>
<dbReference type="Pfam" id="PF13701">
    <property type="entry name" value="DDE_Tnp_1_4"/>
    <property type="match status" value="1"/>
</dbReference>
<keyword evidence="3" id="KW-1185">Reference proteome</keyword>
<organism evidence="2 3">
    <name type="scientific">Pseudomaricurvus hydrocarbonicus</name>
    <dbReference type="NCBI Taxonomy" id="1470433"/>
    <lineage>
        <taxon>Bacteria</taxon>
        <taxon>Pseudomonadati</taxon>
        <taxon>Pseudomonadota</taxon>
        <taxon>Gammaproteobacteria</taxon>
        <taxon>Cellvibrionales</taxon>
        <taxon>Cellvibrionaceae</taxon>
        <taxon>Pseudomaricurvus</taxon>
    </lineage>
</organism>
<evidence type="ECO:0000259" key="1">
    <source>
        <dbReference type="Pfam" id="PF13701"/>
    </source>
</evidence>
<dbReference type="InterPro" id="IPR025668">
    <property type="entry name" value="Tnp_DDE_dom"/>
</dbReference>
<evidence type="ECO:0000313" key="2">
    <source>
        <dbReference type="EMBL" id="NHO68407.1"/>
    </source>
</evidence>
<dbReference type="AlphaFoldDB" id="A0A9E5MQC9"/>
<dbReference type="Proteomes" id="UP000787472">
    <property type="component" value="Unassembled WGS sequence"/>
</dbReference>
<proteinExistence type="predicted"/>
<comment type="caution">
    <text evidence="2">The sequence shown here is derived from an EMBL/GenBank/DDBJ whole genome shotgun (WGS) entry which is preliminary data.</text>
</comment>
<evidence type="ECO:0000313" key="3">
    <source>
        <dbReference type="Proteomes" id="UP000787472"/>
    </source>
</evidence>
<dbReference type="EMBL" id="JAAONZ010000031">
    <property type="protein sequence ID" value="NHO68407.1"/>
    <property type="molecule type" value="Genomic_DNA"/>
</dbReference>
<protein>
    <recommendedName>
        <fullName evidence="1">Transposase DDE domain-containing protein</fullName>
    </recommendedName>
</protein>
<feature type="domain" description="Transposase DDE" evidence="1">
    <location>
        <begin position="11"/>
        <end position="86"/>
    </location>
</feature>
<name>A0A9E5MQC9_9GAMM</name>
<accession>A0A9E5MQC9</accession>
<sequence>MNKMIPQSFQFSSVKRRKVEADFSGGDITSNAGILLLSEIDRKIGLSRSVARAMGDGRRKASCEHSVEGLLKQRVYALALGYEDLNGNPPIFN</sequence>